<sequence length="593" mass="65671">MTNDLNSGTPNPTLTKNDNRDLTYASITMVFAISVACVLFYGAWWRRAKLPEKYRVEHDAAVTLYERQVETEIEDRDPDGFFELGSRVDVLSKRLYRFTTDPSRQWQRSEFLRAHAHRLDQLVQSPDRWSDPGLLEDALQRIRGYSAQSDELAEKVMRSESPFQSEANVRRIEDAIAHAMPSRELAQAYREDLRAIWQSDAERKTENTLSQSPTEAALVADPIAAKRRALLMMTVLTMESAWDSASASMPLIANETDAAAAVQDLAELRSAVASETGIEAHFLDIALILCRAQIEPEKTGESSSDVTLGDEVDAIYTDSIIRQSKLKTSTHVIDWLPGLAACCLQADWSRVNELLSKLSRQDTLSNSEISMVRRWTARLICRLIVSLDRSLLNEVDGATVSNGLSLAIALDAGGAETCSMLHTIALLRSDIREPSVEEGITSRFHAAMDAALAMPSQPASFVSGVIATGFDDDSQRQTEVAEAAEMLQSELPMRVAFVALWQYGVTEGDSSPEIGSADEASQWCRTLELLLTYPEADSSGKAYCQIALSAWQFRNGRFDDSYANLLQARDLLGPVPVVGQLERAHAARQMSKP</sequence>
<dbReference type="OrthoDB" id="245377at2"/>
<proteinExistence type="predicted"/>
<keyword evidence="1" id="KW-0472">Membrane</keyword>
<evidence type="ECO:0000313" key="3">
    <source>
        <dbReference type="Proteomes" id="UP000318288"/>
    </source>
</evidence>
<keyword evidence="1" id="KW-0812">Transmembrane</keyword>
<gene>
    <name evidence="2" type="ORF">Poly51_53790</name>
</gene>
<evidence type="ECO:0000256" key="1">
    <source>
        <dbReference type="SAM" id="Phobius"/>
    </source>
</evidence>
<reference evidence="2 3" key="1">
    <citation type="submission" date="2019-02" db="EMBL/GenBank/DDBJ databases">
        <title>Deep-cultivation of Planctomycetes and their phenomic and genomic characterization uncovers novel biology.</title>
        <authorList>
            <person name="Wiegand S."/>
            <person name="Jogler M."/>
            <person name="Boedeker C."/>
            <person name="Pinto D."/>
            <person name="Vollmers J."/>
            <person name="Rivas-Marin E."/>
            <person name="Kohn T."/>
            <person name="Peeters S.H."/>
            <person name="Heuer A."/>
            <person name="Rast P."/>
            <person name="Oberbeckmann S."/>
            <person name="Bunk B."/>
            <person name="Jeske O."/>
            <person name="Meyerdierks A."/>
            <person name="Storesund J.E."/>
            <person name="Kallscheuer N."/>
            <person name="Luecker S."/>
            <person name="Lage O.M."/>
            <person name="Pohl T."/>
            <person name="Merkel B.J."/>
            <person name="Hornburger P."/>
            <person name="Mueller R.-W."/>
            <person name="Bruemmer F."/>
            <person name="Labrenz M."/>
            <person name="Spormann A.M."/>
            <person name="Op Den Camp H."/>
            <person name="Overmann J."/>
            <person name="Amann R."/>
            <person name="Jetten M.S.M."/>
            <person name="Mascher T."/>
            <person name="Medema M.H."/>
            <person name="Devos D.P."/>
            <person name="Kaster A.-K."/>
            <person name="Ovreas L."/>
            <person name="Rohde M."/>
            <person name="Galperin M.Y."/>
            <person name="Jogler C."/>
        </authorList>
    </citation>
    <scope>NUCLEOTIDE SEQUENCE [LARGE SCALE GENOMIC DNA]</scope>
    <source>
        <strain evidence="2 3">Poly51</strain>
    </source>
</reference>
<dbReference type="Proteomes" id="UP000318288">
    <property type="component" value="Unassembled WGS sequence"/>
</dbReference>
<organism evidence="2 3">
    <name type="scientific">Rubripirellula tenax</name>
    <dbReference type="NCBI Taxonomy" id="2528015"/>
    <lineage>
        <taxon>Bacteria</taxon>
        <taxon>Pseudomonadati</taxon>
        <taxon>Planctomycetota</taxon>
        <taxon>Planctomycetia</taxon>
        <taxon>Pirellulales</taxon>
        <taxon>Pirellulaceae</taxon>
        <taxon>Rubripirellula</taxon>
    </lineage>
</organism>
<comment type="caution">
    <text evidence="2">The sequence shown here is derived from an EMBL/GenBank/DDBJ whole genome shotgun (WGS) entry which is preliminary data.</text>
</comment>
<evidence type="ECO:0000313" key="2">
    <source>
        <dbReference type="EMBL" id="TWU47579.1"/>
    </source>
</evidence>
<dbReference type="EMBL" id="SJPW01000007">
    <property type="protein sequence ID" value="TWU47579.1"/>
    <property type="molecule type" value="Genomic_DNA"/>
</dbReference>
<keyword evidence="3" id="KW-1185">Reference proteome</keyword>
<protein>
    <submittedName>
        <fullName evidence="2">Uncharacterized protein</fullName>
    </submittedName>
</protein>
<feature type="transmembrane region" description="Helical" evidence="1">
    <location>
        <begin position="22"/>
        <end position="45"/>
    </location>
</feature>
<dbReference type="RefSeq" id="WP_146461493.1">
    <property type="nucleotide sequence ID" value="NZ_SJPW01000007.1"/>
</dbReference>
<keyword evidence="1" id="KW-1133">Transmembrane helix</keyword>
<accession>A0A5C6EJX6</accession>
<name>A0A5C6EJX6_9BACT</name>
<dbReference type="AlphaFoldDB" id="A0A5C6EJX6"/>